<dbReference type="Gramene" id="TraesCS2B03G0352700.1">
    <property type="protein sequence ID" value="TraesCS2B03G0352700.1.CDS1"/>
    <property type="gene ID" value="TraesCS2B03G0352700"/>
</dbReference>
<dbReference type="Gramene" id="TraesLDM2B03G00874380.1">
    <property type="protein sequence ID" value="TraesLDM2B03G00874380.1.CDS1"/>
    <property type="gene ID" value="TraesLDM2B03G00874380"/>
</dbReference>
<dbReference type="AlphaFoldDB" id="A0A3B6C181"/>
<dbReference type="PROSITE" id="PS50181">
    <property type="entry name" value="FBOX"/>
    <property type="match status" value="1"/>
</dbReference>
<dbReference type="Gramene" id="TraesCLE_scaffold_015317_01G000200.1">
    <property type="protein sequence ID" value="TraesCLE_scaffold_015317_01G000200.1"/>
    <property type="gene ID" value="TraesCLE_scaffold_015317_01G000200"/>
</dbReference>
<dbReference type="EnsemblPlants" id="TraesCS2B02G146300.1">
    <property type="protein sequence ID" value="TraesCS2B02G146300.1.cds1"/>
    <property type="gene ID" value="TraesCS2B02G146300"/>
</dbReference>
<dbReference type="Gramene" id="TraesCAD_scaffold_017332_01G000100.1">
    <property type="protein sequence ID" value="TraesCAD_scaffold_017332_01G000100.1"/>
    <property type="gene ID" value="TraesCAD_scaffold_017332_01G000100"/>
</dbReference>
<dbReference type="PANTHER" id="PTHR31264">
    <property type="entry name" value="OS07G0554500 PROTEIN-RELATED"/>
    <property type="match status" value="1"/>
</dbReference>
<dbReference type="Gramene" id="TraesSYM2B03G00883900.1">
    <property type="protein sequence ID" value="TraesSYM2B03G00883900.1.CDS1"/>
    <property type="gene ID" value="TraesSYM2B03G00883900"/>
</dbReference>
<dbReference type="Gramene" id="TraesSTA2B03G00873380.1">
    <property type="protein sequence ID" value="TraesSTA2B03G00873380.1.CDS1"/>
    <property type="gene ID" value="TraesSTA2B03G00873380"/>
</dbReference>
<dbReference type="Gramene" id="TraesROB_scaffold_015159_01G000200.1">
    <property type="protein sequence ID" value="TraesROB_scaffold_015159_01G000200.1"/>
    <property type="gene ID" value="TraesROB_scaffold_015159_01G000200"/>
</dbReference>
<name>A0A3B6C181_WHEAT</name>
<dbReference type="Proteomes" id="UP000019116">
    <property type="component" value="Chromosome 2B"/>
</dbReference>
<dbReference type="Gramene" id="TraesJUL2B03G00877390.1">
    <property type="protein sequence ID" value="TraesJUL2B03G00877390.1.CDS1"/>
    <property type="gene ID" value="TraesJUL2B03G00877390"/>
</dbReference>
<dbReference type="InterPro" id="IPR036047">
    <property type="entry name" value="F-box-like_dom_sf"/>
</dbReference>
<dbReference type="RefSeq" id="XP_044322355.1">
    <property type="nucleotide sequence ID" value="XM_044466420.1"/>
</dbReference>
<reference evidence="2" key="2">
    <citation type="submission" date="2018-10" db="UniProtKB">
        <authorList>
            <consortium name="EnsemblPlants"/>
        </authorList>
    </citation>
    <scope>IDENTIFICATION</scope>
</reference>
<reference evidence="2" key="1">
    <citation type="submission" date="2018-08" db="EMBL/GenBank/DDBJ databases">
        <authorList>
            <person name="Rossello M."/>
        </authorList>
    </citation>
    <scope>NUCLEOTIDE SEQUENCE [LARGE SCALE GENOMIC DNA]</scope>
    <source>
        <strain evidence="2">cv. Chinese Spring</strain>
    </source>
</reference>
<accession>A0A3B6C181</accession>
<dbReference type="OMA" id="RECATTH"/>
<proteinExistence type="predicted"/>
<dbReference type="Gramene" id="TraesRN2B0100359900.1">
    <property type="protein sequence ID" value="TraesRN2B0100359900.1"/>
    <property type="gene ID" value="TraesRN2B0100359900"/>
</dbReference>
<dbReference type="Gramene" id="TraesARI2B03G00883520.1">
    <property type="protein sequence ID" value="TraesARI2B03G00883520.1.CDS1"/>
    <property type="gene ID" value="TraesARI2B03G00883520"/>
</dbReference>
<protein>
    <recommendedName>
        <fullName evidence="1">F-box domain-containing protein</fullName>
    </recommendedName>
</protein>
<dbReference type="Gramene" id="TraesLDM2B03G00874380.2">
    <property type="protein sequence ID" value="TraesLDM2B03G00874380.2.CDS1"/>
    <property type="gene ID" value="TraesLDM2B03G00874380"/>
</dbReference>
<dbReference type="Gramene" id="TraesWEE_scaffold_011611_01G000200.1">
    <property type="protein sequence ID" value="TraesWEE_scaffold_011611_01G000200.1"/>
    <property type="gene ID" value="TraesWEE_scaffold_011611_01G000200"/>
</dbReference>
<dbReference type="SUPFAM" id="SSF81383">
    <property type="entry name" value="F-box domain"/>
    <property type="match status" value="1"/>
</dbReference>
<sequence>MASTPRRLEAPPTTLLTLPEELLEEVLVRLPAAADLARASVAWVSFRRLVTDHRFLRRFRARQPPPLLGIVSHRSHRYLPLLQLAQPPHPSAAGASTFAGSHAADFACSFLPSAERWHVRDLRDSHVLLSGVPEGSKFSCRVLVRDLAVCDPLYRRYTLLPAIPDDLAALARQSDMGHFEPFLAPPATEDEDGISFRVICWRAAQPGWSSSSSLQVQVMDSGALLHLTIGSVCSQDWTTRLQASCQNRTCGRECATTHTDTSVGHFIRRTKTS</sequence>
<evidence type="ECO:0000259" key="1">
    <source>
        <dbReference type="PROSITE" id="PS50181"/>
    </source>
</evidence>
<keyword evidence="3" id="KW-1185">Reference proteome</keyword>
<dbReference type="PANTHER" id="PTHR31264:SF10">
    <property type="entry name" value="GENOME ASSEMBLY, CHROMOSOME: II"/>
    <property type="match status" value="1"/>
</dbReference>
<gene>
    <name evidence="2" type="primary">LOC123043827</name>
</gene>
<dbReference type="OrthoDB" id="10530378at2759"/>
<dbReference type="Gramene" id="TraesCS2B02G146300.1">
    <property type="protein sequence ID" value="TraesCS2B02G146300.1.cds1"/>
    <property type="gene ID" value="TraesCS2B02G146300"/>
</dbReference>
<dbReference type="GeneID" id="123043827"/>
<dbReference type="Gramene" id="TraesMAC2B03G00871680.1">
    <property type="protein sequence ID" value="TraesMAC2B03G00871680.1.CDS1"/>
    <property type="gene ID" value="TraesMAC2B03G00871680"/>
</dbReference>
<evidence type="ECO:0000313" key="3">
    <source>
        <dbReference type="Proteomes" id="UP000019116"/>
    </source>
</evidence>
<dbReference type="Gramene" id="TraesNOR2B03G00884710.1">
    <property type="protein sequence ID" value="TraesNOR2B03G00884710.1.CDS1"/>
    <property type="gene ID" value="TraesNOR2B03G00884710"/>
</dbReference>
<feature type="domain" description="F-box" evidence="1">
    <location>
        <begin position="12"/>
        <end position="59"/>
    </location>
</feature>
<dbReference type="InterPro" id="IPR001810">
    <property type="entry name" value="F-box_dom"/>
</dbReference>
<evidence type="ECO:0000313" key="2">
    <source>
        <dbReference type="EnsemblPlants" id="TraesCS2B02G146300.1.cds1"/>
    </source>
</evidence>
<organism evidence="2">
    <name type="scientific">Triticum aestivum</name>
    <name type="common">Wheat</name>
    <dbReference type="NCBI Taxonomy" id="4565"/>
    <lineage>
        <taxon>Eukaryota</taxon>
        <taxon>Viridiplantae</taxon>
        <taxon>Streptophyta</taxon>
        <taxon>Embryophyta</taxon>
        <taxon>Tracheophyta</taxon>
        <taxon>Spermatophyta</taxon>
        <taxon>Magnoliopsida</taxon>
        <taxon>Liliopsida</taxon>
        <taxon>Poales</taxon>
        <taxon>Poaceae</taxon>
        <taxon>BOP clade</taxon>
        <taxon>Pooideae</taxon>
        <taxon>Triticodae</taxon>
        <taxon>Triticeae</taxon>
        <taxon>Triticinae</taxon>
        <taxon>Triticum</taxon>
    </lineage>
</organism>
<dbReference type="Gramene" id="TraesJAG2B03G00872230.1">
    <property type="protein sequence ID" value="TraesJAG2B03G00872230.1.CDS1"/>
    <property type="gene ID" value="TraesJAG2B03G00872230"/>
</dbReference>